<proteinExistence type="predicted"/>
<reference evidence="1" key="1">
    <citation type="submission" date="2021-02" db="EMBL/GenBank/DDBJ databases">
        <authorList>
            <person name="Nowell W R."/>
        </authorList>
    </citation>
    <scope>NUCLEOTIDE SEQUENCE</scope>
    <source>
        <strain evidence="1">Ploen Becks lab</strain>
    </source>
</reference>
<feature type="non-terminal residue" evidence="1">
    <location>
        <position position="78"/>
    </location>
</feature>
<gene>
    <name evidence="1" type="ORF">OXX778_LOCUS20578</name>
</gene>
<comment type="caution">
    <text evidence="1">The sequence shown here is derived from an EMBL/GenBank/DDBJ whole genome shotgun (WGS) entry which is preliminary data.</text>
</comment>
<sequence length="78" mass="9256">MLDNFDTERIELGDKSKFDSITTNLNFSHNPNFMLNDLKEMSFLLSIFDNIVGPKIIHYWKIETKDKNEQFEIDDDLL</sequence>
<evidence type="ECO:0000313" key="2">
    <source>
        <dbReference type="Proteomes" id="UP000663879"/>
    </source>
</evidence>
<accession>A0A814N9G0</accession>
<keyword evidence="2" id="KW-1185">Reference proteome</keyword>
<dbReference type="AlphaFoldDB" id="A0A814N9G0"/>
<dbReference type="Proteomes" id="UP000663879">
    <property type="component" value="Unassembled WGS sequence"/>
</dbReference>
<protein>
    <submittedName>
        <fullName evidence="1">Uncharacterized protein</fullName>
    </submittedName>
</protein>
<dbReference type="EMBL" id="CAJNOC010006952">
    <property type="protein sequence ID" value="CAF1089116.1"/>
    <property type="molecule type" value="Genomic_DNA"/>
</dbReference>
<evidence type="ECO:0000313" key="1">
    <source>
        <dbReference type="EMBL" id="CAF1089116.1"/>
    </source>
</evidence>
<organism evidence="1 2">
    <name type="scientific">Brachionus calyciflorus</name>
    <dbReference type="NCBI Taxonomy" id="104777"/>
    <lineage>
        <taxon>Eukaryota</taxon>
        <taxon>Metazoa</taxon>
        <taxon>Spiralia</taxon>
        <taxon>Gnathifera</taxon>
        <taxon>Rotifera</taxon>
        <taxon>Eurotatoria</taxon>
        <taxon>Monogononta</taxon>
        <taxon>Pseudotrocha</taxon>
        <taxon>Ploima</taxon>
        <taxon>Brachionidae</taxon>
        <taxon>Brachionus</taxon>
    </lineage>
</organism>
<name>A0A814N9G0_9BILA</name>